<feature type="compositionally biased region" description="Low complexity" evidence="1">
    <location>
        <begin position="445"/>
        <end position="461"/>
    </location>
</feature>
<accession>A0A2G5IBT3</accession>
<feature type="compositionally biased region" description="Low complexity" evidence="1">
    <location>
        <begin position="63"/>
        <end position="80"/>
    </location>
</feature>
<feature type="region of interest" description="Disordered" evidence="1">
    <location>
        <begin position="323"/>
        <end position="343"/>
    </location>
</feature>
<feature type="region of interest" description="Disordered" evidence="1">
    <location>
        <begin position="1"/>
        <end position="45"/>
    </location>
</feature>
<dbReference type="PANTHER" id="PTHR37283:SF1">
    <property type="entry name" value="PH DOMAIN-CONTAINING PROTEIN YHR131C"/>
    <property type="match status" value="1"/>
</dbReference>
<proteinExistence type="predicted"/>
<evidence type="ECO:0000256" key="1">
    <source>
        <dbReference type="SAM" id="MobiDB-lite"/>
    </source>
</evidence>
<dbReference type="Proteomes" id="UP001302367">
    <property type="component" value="Chromosome 1"/>
</dbReference>
<protein>
    <recommendedName>
        <fullName evidence="6">PH domain-containing protein</fullName>
    </recommendedName>
</protein>
<evidence type="ECO:0008006" key="6">
    <source>
        <dbReference type="Google" id="ProtNLM"/>
    </source>
</evidence>
<reference evidence="3 5" key="2">
    <citation type="submission" date="2023-09" db="EMBL/GenBank/DDBJ databases">
        <title>Complete-Gapless Cercospora beticola genome.</title>
        <authorList>
            <person name="Wyatt N.A."/>
            <person name="Spanner R.E."/>
            <person name="Bolton M.D."/>
        </authorList>
    </citation>
    <scope>NUCLEOTIDE SEQUENCE [LARGE SCALE GENOMIC DNA]</scope>
    <source>
        <strain evidence="3">Cb09-40</strain>
    </source>
</reference>
<dbReference type="EMBL" id="LKMD01000100">
    <property type="protein sequence ID" value="PIB02200.1"/>
    <property type="molecule type" value="Genomic_DNA"/>
</dbReference>
<feature type="region of interest" description="Disordered" evidence="1">
    <location>
        <begin position="287"/>
        <end position="309"/>
    </location>
</feature>
<feature type="region of interest" description="Disordered" evidence="1">
    <location>
        <begin position="498"/>
        <end position="532"/>
    </location>
</feature>
<sequence length="543" mass="60704">MAMASTLGELRRRVTSDGAELARPATTQDHQHQPAEQARPGRPRRATSYYNTFQTKCDVSNDTPPTYAAAARTPARPLRTSQDGREQLPSYTCTVGGEAKVLLNLESMNPLHGCCEGEWSEVYVVVRGTMINFHRVKDGKAGKLLKSYTLQHAEVGLATDTEHMILVPQSRFAHLIPSSARRRAWQKDPDLYKPVPQIIMRLRLETDQILLADSCEELIFQLVHIISAGIDISYAIDERSIPRQCTVPRRRRRNRPHYNGNMADPGFLAEQERLFRQMYPAFAAMNPTRPELPRMDTQTTMPPTPGREEDEVDLSMIREDFAAPAPASGRTADAATRPPNVRQTTSTTINSLLGTDMMYATPSTNFNEDGKWQPPHLRTPQQTLRYIRRCMPILNADAPRASDVMVVDGRRMKLNWRMELLEQWELQPPTYKAHNFSNGTTNELQRATSQRSSSASAGQSAEPQCSSSMLEGCDQILPLETSMDALQLTKLVSNMTHAGDKGTAHTAQSPTTINEEESKSHRMQQTTSAGTSPTDVHGVVFCF</sequence>
<evidence type="ECO:0000313" key="4">
    <source>
        <dbReference type="Proteomes" id="UP000230605"/>
    </source>
</evidence>
<reference evidence="2 4" key="1">
    <citation type="submission" date="2015-10" db="EMBL/GenBank/DDBJ databases">
        <title>The cercosporin biosynthetic gene cluster was horizontally transferred to several fungal lineages and shown to be expanded in Cercospora beticola based on microsynteny with recipient genomes.</title>
        <authorList>
            <person name="De Jonge R."/>
            <person name="Ebert M.K."/>
            <person name="Suttle J.C."/>
            <person name="Jurick Ii W.M."/>
            <person name="Secor G.A."/>
            <person name="Thomma B.P."/>
            <person name="Van De Peer Y."/>
            <person name="Bolton M.D."/>
        </authorList>
    </citation>
    <scope>NUCLEOTIDE SEQUENCE [LARGE SCALE GENOMIC DNA]</scope>
    <source>
        <strain evidence="2 4">09-40</strain>
    </source>
</reference>
<name>A0A2G5IBT3_CERBT</name>
<dbReference type="PANTHER" id="PTHR37283">
    <property type="entry name" value="PH DOMAIN-CONTAINING PROTEIN YHR131C"/>
    <property type="match status" value="1"/>
</dbReference>
<keyword evidence="5" id="KW-1185">Reference proteome</keyword>
<dbReference type="OrthoDB" id="5865767at2759"/>
<dbReference type="AlphaFoldDB" id="A0A2G5IBT3"/>
<gene>
    <name evidence="2" type="ORF">CB0940_00531</name>
    <name evidence="3" type="ORF">RHO25_000554</name>
</gene>
<feature type="region of interest" description="Disordered" evidence="1">
    <location>
        <begin position="431"/>
        <end position="467"/>
    </location>
</feature>
<dbReference type="EMBL" id="CP134184">
    <property type="protein sequence ID" value="WPA95950.1"/>
    <property type="molecule type" value="Genomic_DNA"/>
</dbReference>
<dbReference type="Proteomes" id="UP000230605">
    <property type="component" value="Chromosome 1"/>
</dbReference>
<evidence type="ECO:0000313" key="2">
    <source>
        <dbReference type="EMBL" id="PIB02200.1"/>
    </source>
</evidence>
<feature type="compositionally biased region" description="Polar residues" evidence="1">
    <location>
        <begin position="435"/>
        <end position="444"/>
    </location>
</feature>
<evidence type="ECO:0000313" key="5">
    <source>
        <dbReference type="Proteomes" id="UP001302367"/>
    </source>
</evidence>
<feature type="region of interest" description="Disordered" evidence="1">
    <location>
        <begin position="60"/>
        <end position="89"/>
    </location>
</feature>
<evidence type="ECO:0000313" key="3">
    <source>
        <dbReference type="EMBL" id="WPA95950.1"/>
    </source>
</evidence>
<feature type="compositionally biased region" description="Polar residues" evidence="1">
    <location>
        <begin position="523"/>
        <end position="532"/>
    </location>
</feature>
<organism evidence="2 4">
    <name type="scientific">Cercospora beticola</name>
    <name type="common">Sugarbeet leaf spot fungus</name>
    <dbReference type="NCBI Taxonomy" id="122368"/>
    <lineage>
        <taxon>Eukaryota</taxon>
        <taxon>Fungi</taxon>
        <taxon>Dikarya</taxon>
        <taxon>Ascomycota</taxon>
        <taxon>Pezizomycotina</taxon>
        <taxon>Dothideomycetes</taxon>
        <taxon>Dothideomycetidae</taxon>
        <taxon>Mycosphaerellales</taxon>
        <taxon>Mycosphaerellaceae</taxon>
        <taxon>Cercospora</taxon>
    </lineage>
</organism>